<name>A0A7G2CQJ7_9TRYP</name>
<sequence length="288" mass="33286">MVRFIPRESVSKKFQKKCDEIQQNTKLSKKEKETLLSKVNQEKTYYRAKLYTECFYNFANSISGEHQHNTISEKPSFRILPDPKYNSNNNVQTPFYIVVPQTKNGKANFALDKEKCQKQFLRVFLRSGRLIDNAPRQYGALLTAPPRGAKLAATITSQRPNNNTTNTNNKYYLPTSIIQGTRDPLCPYENAFALQDAIEGSALFSVLGLGHVLHPSLRDVFVTVIWQSMEEGERFYIRIRIMEKVILLVIIIIISMKGRRIPKRIYFQFRNCYGPSCKTVLFLLYCAF</sequence>
<dbReference type="Gene3D" id="3.40.50.1820">
    <property type="entry name" value="alpha/beta hydrolase"/>
    <property type="match status" value="1"/>
</dbReference>
<dbReference type="InterPro" id="IPR013595">
    <property type="entry name" value="Pept_S33_TAP-like_C"/>
</dbReference>
<reference evidence="2 3" key="1">
    <citation type="submission" date="2020-08" db="EMBL/GenBank/DDBJ databases">
        <authorList>
            <person name="Newling K."/>
            <person name="Davey J."/>
            <person name="Forrester S."/>
        </authorList>
    </citation>
    <scope>NUCLEOTIDE SEQUENCE [LARGE SCALE GENOMIC DNA]</scope>
    <source>
        <strain evidence="3">Crithidia deanei Carvalho (ATCC PRA-265)</strain>
    </source>
</reference>
<evidence type="ECO:0000313" key="3">
    <source>
        <dbReference type="Proteomes" id="UP000515908"/>
    </source>
</evidence>
<dbReference type="OrthoDB" id="10249433at2759"/>
<evidence type="ECO:0000313" key="2">
    <source>
        <dbReference type="EMBL" id="CAD2221649.1"/>
    </source>
</evidence>
<accession>A0A7G2CQJ7</accession>
<dbReference type="VEuPathDB" id="TriTrypDB:ADEAN_000918100"/>
<dbReference type="InterPro" id="IPR029058">
    <property type="entry name" value="AB_hydrolase_fold"/>
</dbReference>
<dbReference type="SUPFAM" id="SSF53474">
    <property type="entry name" value="alpha/beta-Hydrolases"/>
    <property type="match status" value="1"/>
</dbReference>
<gene>
    <name evidence="2" type="ORF">ADEAN_000918100</name>
</gene>
<dbReference type="Proteomes" id="UP000515908">
    <property type="component" value="Chromosome 22"/>
</dbReference>
<feature type="domain" description="Peptidase S33 tripeptidyl aminopeptidase-like C-terminal" evidence="1">
    <location>
        <begin position="161"/>
        <end position="212"/>
    </location>
</feature>
<dbReference type="AlphaFoldDB" id="A0A7G2CQJ7"/>
<dbReference type="EMBL" id="LR877166">
    <property type="protein sequence ID" value="CAD2221649.1"/>
    <property type="molecule type" value="Genomic_DNA"/>
</dbReference>
<proteinExistence type="predicted"/>
<dbReference type="Pfam" id="PF08386">
    <property type="entry name" value="Abhydrolase_4"/>
    <property type="match status" value="1"/>
</dbReference>
<evidence type="ECO:0000259" key="1">
    <source>
        <dbReference type="Pfam" id="PF08386"/>
    </source>
</evidence>
<protein>
    <submittedName>
        <fullName evidence="2">TAP-like protein, putative</fullName>
    </submittedName>
</protein>
<organism evidence="2 3">
    <name type="scientific">Angomonas deanei</name>
    <dbReference type="NCBI Taxonomy" id="59799"/>
    <lineage>
        <taxon>Eukaryota</taxon>
        <taxon>Discoba</taxon>
        <taxon>Euglenozoa</taxon>
        <taxon>Kinetoplastea</taxon>
        <taxon>Metakinetoplastina</taxon>
        <taxon>Trypanosomatida</taxon>
        <taxon>Trypanosomatidae</taxon>
        <taxon>Strigomonadinae</taxon>
        <taxon>Angomonas</taxon>
    </lineage>
</organism>
<keyword evidence="3" id="KW-1185">Reference proteome</keyword>